<dbReference type="Proteomes" id="UP000010878">
    <property type="component" value="Chromosome"/>
</dbReference>
<keyword evidence="8 11" id="KW-1133">Transmembrane helix</keyword>
<feature type="transmembrane region" description="Helical" evidence="11">
    <location>
        <begin position="243"/>
        <end position="264"/>
    </location>
</feature>
<dbReference type="STRING" id="694430.Natoc_0703"/>
<dbReference type="OrthoDB" id="28389at2157"/>
<keyword evidence="14" id="KW-1185">Reference proteome</keyword>
<keyword evidence="3 13" id="KW-0645">Protease</keyword>
<dbReference type="Pfam" id="PF01435">
    <property type="entry name" value="Peptidase_M48"/>
    <property type="match status" value="1"/>
</dbReference>
<evidence type="ECO:0000256" key="4">
    <source>
        <dbReference type="ARBA" id="ARBA00022692"/>
    </source>
</evidence>
<feature type="domain" description="Peptidase M48" evidence="12">
    <location>
        <begin position="327"/>
        <end position="534"/>
    </location>
</feature>
<evidence type="ECO:0000313" key="13">
    <source>
        <dbReference type="EMBL" id="AGB36562.1"/>
    </source>
</evidence>
<dbReference type="AlphaFoldDB" id="L0JU63"/>
<evidence type="ECO:0000256" key="9">
    <source>
        <dbReference type="ARBA" id="ARBA00023049"/>
    </source>
</evidence>
<gene>
    <name evidence="13" type="ORF">Natoc_0703</name>
</gene>
<dbReference type="GO" id="GO:0046872">
    <property type="term" value="F:metal ion binding"/>
    <property type="evidence" value="ECO:0007669"/>
    <property type="project" value="UniProtKB-KW"/>
</dbReference>
<name>L0JU63_9EURY</name>
<evidence type="ECO:0000256" key="11">
    <source>
        <dbReference type="SAM" id="Phobius"/>
    </source>
</evidence>
<protein>
    <submittedName>
        <fullName evidence="13">Zn-dependent protease with chaperone function</fullName>
    </submittedName>
</protein>
<dbReference type="PANTHER" id="PTHR43221">
    <property type="entry name" value="PROTEASE HTPX"/>
    <property type="match status" value="1"/>
</dbReference>
<dbReference type="CDD" id="cd07327">
    <property type="entry name" value="M48B_HtpX_like"/>
    <property type="match status" value="1"/>
</dbReference>
<proteinExistence type="predicted"/>
<keyword evidence="10 11" id="KW-0472">Membrane</keyword>
<feature type="transmembrane region" description="Helical" evidence="11">
    <location>
        <begin position="7"/>
        <end position="35"/>
    </location>
</feature>
<dbReference type="eggNOG" id="arCOG01331">
    <property type="taxonomic scope" value="Archaea"/>
</dbReference>
<evidence type="ECO:0000256" key="2">
    <source>
        <dbReference type="ARBA" id="ARBA00022475"/>
    </source>
</evidence>
<feature type="transmembrane region" description="Helical" evidence="11">
    <location>
        <begin position="119"/>
        <end position="139"/>
    </location>
</feature>
<evidence type="ECO:0000256" key="1">
    <source>
        <dbReference type="ARBA" id="ARBA00001947"/>
    </source>
</evidence>
<evidence type="ECO:0000256" key="8">
    <source>
        <dbReference type="ARBA" id="ARBA00022989"/>
    </source>
</evidence>
<evidence type="ECO:0000313" key="14">
    <source>
        <dbReference type="Proteomes" id="UP000010878"/>
    </source>
</evidence>
<evidence type="ECO:0000256" key="6">
    <source>
        <dbReference type="ARBA" id="ARBA00022801"/>
    </source>
</evidence>
<evidence type="ECO:0000256" key="7">
    <source>
        <dbReference type="ARBA" id="ARBA00022833"/>
    </source>
</evidence>
<keyword evidence="6" id="KW-0378">Hydrolase</keyword>
<feature type="transmembrane region" description="Helical" evidence="11">
    <location>
        <begin position="41"/>
        <end position="66"/>
    </location>
</feature>
<dbReference type="EMBL" id="CP003929">
    <property type="protein sequence ID" value="AGB36562.1"/>
    <property type="molecule type" value="Genomic_DNA"/>
</dbReference>
<evidence type="ECO:0000259" key="12">
    <source>
        <dbReference type="Pfam" id="PF01435"/>
    </source>
</evidence>
<keyword evidence="7" id="KW-0862">Zinc</keyword>
<sequence length="540" mass="56553">MAIASTLSLALVAVVAVAGLVLVGAPIAGFVWYAVALLGPVLSTSVATVLAVVAAVLAVLCVEWALRALRTARTNPDTARPGPLAEGVVEFAAYVLLLSSLLVALALAPVVSAALPGPVFAALVLAAGFYLLTISYVWAAREWTRSRSDADDRLERSAAGNWLVAGVFGVGYLSFSVSELFAGVLVIALVGIGLAAAIVPDRLDDVRARLVARAEDDSESDSEHEYYGITDERRRLAARLKDAPPVILAGFGVLVGLVVVSVATTALSTAAIAAVVGTILALAFVGGHVASVVRSEFDGEAAVVRNLEQRVELESLADAREDDPALAELQTTVARLAGQADVPVPELRLAETEAPAALTVGYRPSSSTIVLSRGLVDTLEDRELEAVVAHELAHVANRDAAVLTALATPGAVARAATGRYGFNPVLEPLSILASRFGRAAVAVVARGREYAADDGAVAITGDPAALAGALETLDAELERRPSTDLRSREPTTAFSIVPPPWEKHRFFDRTQRLLERGVFGTHPSTEKRIDRLRAAVSNDR</sequence>
<keyword evidence="5" id="KW-0479">Metal-binding</keyword>
<keyword evidence="4 11" id="KW-0812">Transmembrane</keyword>
<evidence type="ECO:0000256" key="5">
    <source>
        <dbReference type="ARBA" id="ARBA00022723"/>
    </source>
</evidence>
<feature type="transmembrane region" description="Helical" evidence="11">
    <location>
        <begin position="159"/>
        <end position="175"/>
    </location>
</feature>
<evidence type="ECO:0000256" key="3">
    <source>
        <dbReference type="ARBA" id="ARBA00022670"/>
    </source>
</evidence>
<dbReference type="PANTHER" id="PTHR43221:SF2">
    <property type="entry name" value="PROTEASE HTPX HOMOLOG"/>
    <property type="match status" value="1"/>
</dbReference>
<dbReference type="KEGG" id="nou:Natoc_0703"/>
<feature type="transmembrane region" description="Helical" evidence="11">
    <location>
        <begin position="87"/>
        <end position="107"/>
    </location>
</feature>
<dbReference type="InterPro" id="IPR050083">
    <property type="entry name" value="HtpX_protease"/>
</dbReference>
<feature type="transmembrane region" description="Helical" evidence="11">
    <location>
        <begin position="270"/>
        <end position="290"/>
    </location>
</feature>
<comment type="cofactor">
    <cofactor evidence="1">
        <name>Zn(2+)</name>
        <dbReference type="ChEBI" id="CHEBI:29105"/>
    </cofactor>
</comment>
<evidence type="ECO:0000256" key="10">
    <source>
        <dbReference type="ARBA" id="ARBA00023136"/>
    </source>
</evidence>
<reference evidence="13 14" key="1">
    <citation type="submission" date="2012-11" db="EMBL/GenBank/DDBJ databases">
        <title>FINISHED of Natronococcus occultus SP4, DSM 3396.</title>
        <authorList>
            <consortium name="DOE Joint Genome Institute"/>
            <person name="Eisen J."/>
            <person name="Huntemann M."/>
            <person name="Wei C.-L."/>
            <person name="Han J."/>
            <person name="Detter J.C."/>
            <person name="Han C."/>
            <person name="Tapia R."/>
            <person name="Chen A."/>
            <person name="Kyrpides N."/>
            <person name="Mavromatis K."/>
            <person name="Markowitz V."/>
            <person name="Szeto E."/>
            <person name="Ivanova N."/>
            <person name="Mikhailova N."/>
            <person name="Ovchinnikova G."/>
            <person name="Pagani I."/>
            <person name="Pati A."/>
            <person name="Goodwin L."/>
            <person name="Nordberg H.P."/>
            <person name="Cantor M.N."/>
            <person name="Hua S.X."/>
            <person name="Woyke T."/>
            <person name="Eisen J."/>
            <person name="Klenk H.-P."/>
            <person name="Klenk H.-P."/>
        </authorList>
    </citation>
    <scope>NUCLEOTIDE SEQUENCE [LARGE SCALE GENOMIC DNA]</scope>
    <source>
        <strain evidence="13 14">SP4</strain>
    </source>
</reference>
<dbReference type="GO" id="GO:0004222">
    <property type="term" value="F:metalloendopeptidase activity"/>
    <property type="evidence" value="ECO:0007669"/>
    <property type="project" value="InterPro"/>
</dbReference>
<accession>L0JU63</accession>
<dbReference type="InterPro" id="IPR001915">
    <property type="entry name" value="Peptidase_M48"/>
</dbReference>
<dbReference type="HOGENOM" id="CLU_504012_0_0_2"/>
<keyword evidence="9" id="KW-0482">Metalloprotease</keyword>
<feature type="transmembrane region" description="Helical" evidence="11">
    <location>
        <begin position="181"/>
        <end position="199"/>
    </location>
</feature>
<organism evidence="13 14">
    <name type="scientific">Natronococcus occultus SP4</name>
    <dbReference type="NCBI Taxonomy" id="694430"/>
    <lineage>
        <taxon>Archaea</taxon>
        <taxon>Methanobacteriati</taxon>
        <taxon>Methanobacteriota</taxon>
        <taxon>Stenosarchaea group</taxon>
        <taxon>Halobacteria</taxon>
        <taxon>Halobacteriales</taxon>
        <taxon>Natrialbaceae</taxon>
        <taxon>Natronococcus</taxon>
    </lineage>
</organism>
<keyword evidence="2" id="KW-1003">Cell membrane</keyword>
<dbReference type="Gene3D" id="3.30.2010.10">
    <property type="entry name" value="Metalloproteases ('zincins'), catalytic domain"/>
    <property type="match status" value="1"/>
</dbReference>
<dbReference type="GO" id="GO:0006508">
    <property type="term" value="P:proteolysis"/>
    <property type="evidence" value="ECO:0007669"/>
    <property type="project" value="UniProtKB-KW"/>
</dbReference>